<feature type="compositionally biased region" description="Low complexity" evidence="7">
    <location>
        <begin position="206"/>
        <end position="221"/>
    </location>
</feature>
<dbReference type="InterPro" id="IPR036872">
    <property type="entry name" value="CH_dom_sf"/>
</dbReference>
<keyword evidence="3" id="KW-0963">Cytoplasm</keyword>
<evidence type="ECO:0000313" key="11">
    <source>
        <dbReference type="Proteomes" id="UP000076420"/>
    </source>
</evidence>
<keyword evidence="4 5" id="KW-0879">Wnt signaling pathway</keyword>
<feature type="compositionally biased region" description="Basic residues" evidence="7">
    <location>
        <begin position="173"/>
        <end position="185"/>
    </location>
</feature>
<keyword evidence="2" id="KW-0217">Developmental protein</keyword>
<feature type="compositionally biased region" description="Basic residues" evidence="7">
    <location>
        <begin position="222"/>
        <end position="234"/>
    </location>
</feature>
<evidence type="ECO:0000259" key="8">
    <source>
        <dbReference type="PROSITE" id="PS50021"/>
    </source>
</evidence>
<evidence type="ECO:0000256" key="5">
    <source>
        <dbReference type="PROSITE-ProRule" id="PRU00069"/>
    </source>
</evidence>
<dbReference type="SMART" id="SM00021">
    <property type="entry name" value="DAX"/>
    <property type="match status" value="1"/>
</dbReference>
<dbReference type="InterPro" id="IPR029071">
    <property type="entry name" value="Ubiquitin-like_domsf"/>
</dbReference>
<protein>
    <recommendedName>
        <fullName evidence="12">Calponin-homology (CH) domain-containing protein</fullName>
    </recommendedName>
</protein>
<dbReference type="OrthoDB" id="30551at2759"/>
<dbReference type="Proteomes" id="UP000076420">
    <property type="component" value="Unassembled WGS sequence"/>
</dbReference>
<dbReference type="PANTHER" id="PTHR10878:SF22">
    <property type="entry name" value="DIXIN"/>
    <property type="match status" value="1"/>
</dbReference>
<dbReference type="GO" id="GO:0060070">
    <property type="term" value="P:canonical Wnt signaling pathway"/>
    <property type="evidence" value="ECO:0007669"/>
    <property type="project" value="TreeGrafter"/>
</dbReference>
<dbReference type="EnsemblMetazoa" id="BGLB011465-RD">
    <property type="protein sequence ID" value="BGLB011465-PD"/>
    <property type="gene ID" value="BGLB011465"/>
</dbReference>
<dbReference type="EnsemblMetazoa" id="BGLB011465-RB">
    <property type="protein sequence ID" value="BGLB011465-PB"/>
    <property type="gene ID" value="BGLB011465"/>
</dbReference>
<dbReference type="InterPro" id="IPR038207">
    <property type="entry name" value="DIX_dom_sf"/>
</dbReference>
<dbReference type="SUPFAM" id="SSF54236">
    <property type="entry name" value="Ubiquitin-like"/>
    <property type="match status" value="1"/>
</dbReference>
<feature type="domain" description="Calponin-homology (CH)" evidence="8">
    <location>
        <begin position="32"/>
        <end position="139"/>
    </location>
</feature>
<feature type="region of interest" description="Disordered" evidence="7">
    <location>
        <begin position="621"/>
        <end position="644"/>
    </location>
</feature>
<dbReference type="VEuPathDB" id="VectorBase:BGLAX_032234"/>
<evidence type="ECO:0000259" key="9">
    <source>
        <dbReference type="PROSITE" id="PS50841"/>
    </source>
</evidence>
<organism evidence="10 11">
    <name type="scientific">Biomphalaria glabrata</name>
    <name type="common">Bloodfluke planorb</name>
    <name type="synonym">Freshwater snail</name>
    <dbReference type="NCBI Taxonomy" id="6526"/>
    <lineage>
        <taxon>Eukaryota</taxon>
        <taxon>Metazoa</taxon>
        <taxon>Spiralia</taxon>
        <taxon>Lophotrochozoa</taxon>
        <taxon>Mollusca</taxon>
        <taxon>Gastropoda</taxon>
        <taxon>Heterobranchia</taxon>
        <taxon>Euthyneura</taxon>
        <taxon>Panpulmonata</taxon>
        <taxon>Hygrophila</taxon>
        <taxon>Lymnaeoidea</taxon>
        <taxon>Planorbidae</taxon>
        <taxon>Biomphalaria</taxon>
    </lineage>
</organism>
<gene>
    <name evidence="10" type="primary">106077008</name>
</gene>
<comment type="subcellular location">
    <subcellularLocation>
        <location evidence="1">Cytoplasm</location>
    </subcellularLocation>
</comment>
<dbReference type="AlphaFoldDB" id="A0A2C9K172"/>
<feature type="compositionally biased region" description="Polar residues" evidence="7">
    <location>
        <begin position="587"/>
        <end position="599"/>
    </location>
</feature>
<dbReference type="PROSITE" id="PS50021">
    <property type="entry name" value="CH"/>
    <property type="match status" value="1"/>
</dbReference>
<dbReference type="VEuPathDB" id="VectorBase:BGLB011465"/>
<dbReference type="GO" id="GO:0005829">
    <property type="term" value="C:cytosol"/>
    <property type="evidence" value="ECO:0007669"/>
    <property type="project" value="TreeGrafter"/>
</dbReference>
<dbReference type="SMART" id="SM00033">
    <property type="entry name" value="CH"/>
    <property type="match status" value="1"/>
</dbReference>
<feature type="domain" description="DIX" evidence="9">
    <location>
        <begin position="666"/>
        <end position="748"/>
    </location>
</feature>
<evidence type="ECO:0000313" key="10">
    <source>
        <dbReference type="EnsemblMetazoa" id="BGLB011465-PD"/>
    </source>
</evidence>
<dbReference type="Pfam" id="PF00307">
    <property type="entry name" value="CH"/>
    <property type="match status" value="1"/>
</dbReference>
<evidence type="ECO:0000256" key="2">
    <source>
        <dbReference type="ARBA" id="ARBA00022473"/>
    </source>
</evidence>
<evidence type="ECO:0008006" key="12">
    <source>
        <dbReference type="Google" id="ProtNLM"/>
    </source>
</evidence>
<evidence type="ECO:0000256" key="7">
    <source>
        <dbReference type="SAM" id="MobiDB-lite"/>
    </source>
</evidence>
<reference evidence="10" key="1">
    <citation type="submission" date="2020-05" db="UniProtKB">
        <authorList>
            <consortium name="EnsemblMetazoa"/>
        </authorList>
    </citation>
    <scope>IDENTIFICATION</scope>
    <source>
        <strain evidence="10">BB02</strain>
    </source>
</reference>
<feature type="region of interest" description="Disordered" evidence="7">
    <location>
        <begin position="167"/>
        <end position="239"/>
    </location>
</feature>
<dbReference type="SUPFAM" id="SSF47576">
    <property type="entry name" value="Calponin-homology domain, CH-domain"/>
    <property type="match status" value="1"/>
</dbReference>
<dbReference type="InterPro" id="IPR015506">
    <property type="entry name" value="Dsh/Dvl-rel"/>
</dbReference>
<dbReference type="STRING" id="6526.A0A2C9K172"/>
<evidence type="ECO:0000256" key="6">
    <source>
        <dbReference type="SAM" id="Coils"/>
    </source>
</evidence>
<dbReference type="Gene3D" id="2.40.240.130">
    <property type="match status" value="1"/>
</dbReference>
<dbReference type="CDD" id="cd21213">
    <property type="entry name" value="CH_DIXDC1"/>
    <property type="match status" value="1"/>
</dbReference>
<proteinExistence type="predicted"/>
<dbReference type="PROSITE" id="PS50841">
    <property type="entry name" value="DIX"/>
    <property type="match status" value="1"/>
</dbReference>
<sequence>MLPSVKNARKSRYPSGSPARACEDAQILVEWQKQLTAYVAWVNSQLKKKPGAHLVEDLRNDVRDGVALIDLIQVIANEEIEGAHPAPSTYSQMKENVDKVLLFMSAHKIKMHHITTRDIVEGNLKAIMRLVLALAAHYKPNSVRHSSQANKQNTGIAGIAQGAAATLTEARRNASRAGHRYKRRRQREDSSDMMCSDSDHSQNYGSSQKKSTSSSNLSQSQHHYHHQHSHHRHTDQRLVGEGESGLKIDCRAELEGASASSSPVSSHNASPRASLYLTEPSSSMEGLLAVAGSNKAGAVMVTSCESDAMVDSGYTEIVDSIKDTHQMLFQLHDLLLNGENTPSEPLVSGVAQSSNIMETITILKARVLHNEEIAETLRVENNKIKNECRELYGTKAALQQRLAEQESQLSSVKSELMTLELAKETLALETETLKKQLSEREQILSDVKKSYVRQVEEKDKLISDLRKELLKRDHAATIQNEQNNHMERFDHKVGDRSDLAELEILRDNFKQARTQISFEDPGNALMDSLENGLSRLLDKVHINGSMTGVPVGLSLNPGKVKSPMSKPAGSPRAKKVIAREPLRVTPRTPQHRVTSSSPGRGSPVWRGGGVVQQSVTRVQLSKQFNPASLPSKGSPGRGGKSQIPVLNDLTVSGSRAKGTSPSPTEPLPTNVIYYISNSDKPFTCLIRKKLGEIRLRDLKCVIPDSNLYHYFFKALDPEYGSVKEELSNDDDILPGWEGKIVAWLEEETGTAC</sequence>
<feature type="coiled-coil region" evidence="6">
    <location>
        <begin position="381"/>
        <end position="422"/>
    </location>
</feature>
<dbReference type="RefSeq" id="XP_013093254.2">
    <property type="nucleotide sequence ID" value="XM_013237800.2"/>
</dbReference>
<dbReference type="InterPro" id="IPR001158">
    <property type="entry name" value="DIX"/>
</dbReference>
<dbReference type="Gene3D" id="1.10.418.10">
    <property type="entry name" value="Calponin-like domain"/>
    <property type="match status" value="1"/>
</dbReference>
<accession>A0A2C9K172</accession>
<dbReference type="InterPro" id="IPR001715">
    <property type="entry name" value="CH_dom"/>
</dbReference>
<evidence type="ECO:0000256" key="1">
    <source>
        <dbReference type="ARBA" id="ARBA00004496"/>
    </source>
</evidence>
<feature type="region of interest" description="Disordered" evidence="7">
    <location>
        <begin position="585"/>
        <end position="608"/>
    </location>
</feature>
<dbReference type="Pfam" id="PF00778">
    <property type="entry name" value="DIX"/>
    <property type="match status" value="1"/>
</dbReference>
<evidence type="ECO:0000256" key="3">
    <source>
        <dbReference type="ARBA" id="ARBA00022490"/>
    </source>
</evidence>
<name>A0A2C9K172_BIOGL</name>
<evidence type="ECO:0000256" key="4">
    <source>
        <dbReference type="ARBA" id="ARBA00022687"/>
    </source>
</evidence>
<dbReference type="PANTHER" id="PTHR10878">
    <property type="entry name" value="SEGMENT POLARITY PROTEIN DISHEVELLED"/>
    <property type="match status" value="1"/>
</dbReference>
<dbReference type="KEGG" id="bgt:106077008"/>
<keyword evidence="6" id="KW-0175">Coiled coil</keyword>